<proteinExistence type="predicted"/>
<keyword evidence="4" id="KW-1185">Reference proteome</keyword>
<reference evidence="3" key="1">
    <citation type="submission" date="2020-10" db="EMBL/GenBank/DDBJ databases">
        <title>Taxonomic study of unclassified bacteria belonging to the class Ktedonobacteria.</title>
        <authorList>
            <person name="Yabe S."/>
            <person name="Wang C.M."/>
            <person name="Zheng Y."/>
            <person name="Sakai Y."/>
            <person name="Cavaletti L."/>
            <person name="Monciardini P."/>
            <person name="Donadio S."/>
        </authorList>
    </citation>
    <scope>NUCLEOTIDE SEQUENCE</scope>
    <source>
        <strain evidence="3">ID150040</strain>
    </source>
</reference>
<dbReference type="AlphaFoldDB" id="A0A8J3N444"/>
<dbReference type="Pfam" id="PF24879">
    <property type="entry name" value="DUF7737"/>
    <property type="match status" value="1"/>
</dbReference>
<dbReference type="InterPro" id="IPR025406">
    <property type="entry name" value="DUF4132"/>
</dbReference>
<evidence type="ECO:0000313" key="3">
    <source>
        <dbReference type="EMBL" id="GHO93722.1"/>
    </source>
</evidence>
<feature type="domain" description="DUF7737" evidence="2">
    <location>
        <begin position="578"/>
        <end position="677"/>
    </location>
</feature>
<evidence type="ECO:0008006" key="5">
    <source>
        <dbReference type="Google" id="ProtNLM"/>
    </source>
</evidence>
<dbReference type="InterPro" id="IPR056639">
    <property type="entry name" value="DUF7737"/>
</dbReference>
<gene>
    <name evidence="3" type="ORF">KSF_037700</name>
</gene>
<evidence type="ECO:0000259" key="1">
    <source>
        <dbReference type="Pfam" id="PF13569"/>
    </source>
</evidence>
<comment type="caution">
    <text evidence="3">The sequence shown here is derived from an EMBL/GenBank/DDBJ whole genome shotgun (WGS) entry which is preliminary data.</text>
</comment>
<dbReference type="Proteomes" id="UP000597444">
    <property type="component" value="Unassembled WGS sequence"/>
</dbReference>
<name>A0A8J3N444_9CHLR</name>
<dbReference type="Pfam" id="PF13569">
    <property type="entry name" value="DUF4132"/>
    <property type="match status" value="1"/>
</dbReference>
<organism evidence="3 4">
    <name type="scientific">Reticulibacter mediterranei</name>
    <dbReference type="NCBI Taxonomy" id="2778369"/>
    <lineage>
        <taxon>Bacteria</taxon>
        <taxon>Bacillati</taxon>
        <taxon>Chloroflexota</taxon>
        <taxon>Ktedonobacteria</taxon>
        <taxon>Ktedonobacterales</taxon>
        <taxon>Reticulibacteraceae</taxon>
        <taxon>Reticulibacter</taxon>
    </lineage>
</organism>
<dbReference type="EMBL" id="BNJK01000001">
    <property type="protein sequence ID" value="GHO93722.1"/>
    <property type="molecule type" value="Genomic_DNA"/>
</dbReference>
<sequence length="680" mass="78729">MDAQAQLRMIDIWSQWDLAFGEHADELRHYFTAHLDTLHTLMLHMLSSRGRRPTKKWLREWQELKQTIPTPLLRPLLMGLAAKREWYIGPANPDDARVLQALERGEHVAPSIKHSHSSITVYSSNAYDYLGSRGWHKHGDIWYERFSGKGTTRTRKIAQAACWALVDFPDPQVRDLLMDIMRAKLRKPALWTMAQWSDDNAVARLLQLTRLTRQQKLHLDIAETLRIIADQQNISVEQLKDRVILHHELNAQGVRTWPVGADTVRLSISASGRVQRGIKCASGKSYRSLPPELDATHKTAWQAATYEARALAITLSTQKNRLENAMREQRNWSWEAWQSTFAQHPVSGHLARRLVWAISTADGTHLAYATYNVQGSWLTAEGAEVQVANEHCLHIAHPIEMQPEDHSRWQRYIVQHKISQPFKQMFRESYLLTPAEEETRTYSNRFASHIISQSQPNALNRVQGWRSSYRVCWCDFPQYNMRAYFWCNYNYRHTYTATTGQIAFYPIQHSMLWTRPRLDLDTACLPLHDVPPHIFSEVMRDIDQCVISASQGTDQHWEVEDQPLQQHRSDAQNQPPHQREQLLRELIPLLELGETIQIAGRCAYISGSRCLYKVDLSNGTIYTEPGGRYLCIVPRYNTQKLYLPFEENDPKTSEILSKILLLSHDETITDTTILRQLPKV</sequence>
<dbReference type="RefSeq" id="WP_220204494.1">
    <property type="nucleotide sequence ID" value="NZ_BNJK01000001.1"/>
</dbReference>
<protein>
    <recommendedName>
        <fullName evidence="5">DUF4132 domain-containing protein</fullName>
    </recommendedName>
</protein>
<feature type="domain" description="DUF4132" evidence="1">
    <location>
        <begin position="283"/>
        <end position="465"/>
    </location>
</feature>
<accession>A0A8J3N444</accession>
<evidence type="ECO:0000313" key="4">
    <source>
        <dbReference type="Proteomes" id="UP000597444"/>
    </source>
</evidence>
<evidence type="ECO:0000259" key="2">
    <source>
        <dbReference type="Pfam" id="PF24879"/>
    </source>
</evidence>